<dbReference type="Pfam" id="PF01796">
    <property type="entry name" value="OB_ChsH2_C"/>
    <property type="match status" value="1"/>
</dbReference>
<evidence type="ECO:0000313" key="4">
    <source>
        <dbReference type="Proteomes" id="UP001409585"/>
    </source>
</evidence>
<proteinExistence type="predicted"/>
<protein>
    <recommendedName>
        <fullName evidence="5">DNA-binding protein</fullName>
    </recommendedName>
</protein>
<comment type="caution">
    <text evidence="3">The sequence shown here is derived from an EMBL/GenBank/DDBJ whole genome shotgun (WGS) entry which is preliminary data.</text>
</comment>
<reference evidence="4" key="1">
    <citation type="journal article" date="2019" name="Int. J. Syst. Evol. Microbiol.">
        <title>The Global Catalogue of Microorganisms (GCM) 10K type strain sequencing project: providing services to taxonomists for standard genome sequencing and annotation.</title>
        <authorList>
            <consortium name="The Broad Institute Genomics Platform"/>
            <consortium name="The Broad Institute Genome Sequencing Center for Infectious Disease"/>
            <person name="Wu L."/>
            <person name="Ma J."/>
        </authorList>
    </citation>
    <scope>NUCLEOTIDE SEQUENCE [LARGE SCALE GENOMIC DNA]</scope>
    <source>
        <strain evidence="4">JCM 19134</strain>
    </source>
</reference>
<accession>A0AAV3U4V3</accession>
<dbReference type="Proteomes" id="UP001409585">
    <property type="component" value="Unassembled WGS sequence"/>
</dbReference>
<keyword evidence="4" id="KW-1185">Reference proteome</keyword>
<gene>
    <name evidence="3" type="ORF">GCM10025791_25920</name>
</gene>
<organism evidence="3 4">
    <name type="scientific">Halioxenophilus aromaticivorans</name>
    <dbReference type="NCBI Taxonomy" id="1306992"/>
    <lineage>
        <taxon>Bacteria</taxon>
        <taxon>Pseudomonadati</taxon>
        <taxon>Pseudomonadota</taxon>
        <taxon>Gammaproteobacteria</taxon>
        <taxon>Alteromonadales</taxon>
        <taxon>Alteromonadaceae</taxon>
        <taxon>Halioxenophilus</taxon>
    </lineage>
</organism>
<dbReference type="InterPro" id="IPR052513">
    <property type="entry name" value="Thioester_dehydratase-like"/>
</dbReference>
<dbReference type="InterPro" id="IPR022002">
    <property type="entry name" value="ChsH2_Znr"/>
</dbReference>
<dbReference type="Pfam" id="PF12172">
    <property type="entry name" value="zf-ChsH2"/>
    <property type="match status" value="1"/>
</dbReference>
<sequence>MIFRKLPRLDSINRAFWTGGEQGDLNIQHCDDCQQFFHPPQPVCRHCMSQNVVPKAVSGKGTVDTFTVNYQKWHPQSEVPYVIARIALDDAPGVYITSNVIDCDPESVDIGQSVNVVFEQQEEVYLPLFKRVD</sequence>
<dbReference type="PANTHER" id="PTHR34075">
    <property type="entry name" value="BLR3430 PROTEIN"/>
    <property type="match status" value="1"/>
</dbReference>
<feature type="domain" description="ChsH2 C-terminal OB-fold" evidence="1">
    <location>
        <begin position="56"/>
        <end position="119"/>
    </location>
</feature>
<evidence type="ECO:0000259" key="1">
    <source>
        <dbReference type="Pfam" id="PF01796"/>
    </source>
</evidence>
<name>A0AAV3U4V3_9ALTE</name>
<feature type="domain" description="ChsH2 rubredoxin-like zinc ribbon" evidence="2">
    <location>
        <begin position="17"/>
        <end position="52"/>
    </location>
</feature>
<dbReference type="EMBL" id="BAABLX010000024">
    <property type="protein sequence ID" value="GAA4945561.1"/>
    <property type="molecule type" value="Genomic_DNA"/>
</dbReference>
<evidence type="ECO:0000313" key="3">
    <source>
        <dbReference type="EMBL" id="GAA4945561.1"/>
    </source>
</evidence>
<dbReference type="PANTHER" id="PTHR34075:SF5">
    <property type="entry name" value="BLR3430 PROTEIN"/>
    <property type="match status" value="1"/>
</dbReference>
<evidence type="ECO:0000259" key="2">
    <source>
        <dbReference type="Pfam" id="PF12172"/>
    </source>
</evidence>
<dbReference type="AlphaFoldDB" id="A0AAV3U4V3"/>
<dbReference type="Gene3D" id="6.10.30.10">
    <property type="match status" value="1"/>
</dbReference>
<dbReference type="SUPFAM" id="SSF50249">
    <property type="entry name" value="Nucleic acid-binding proteins"/>
    <property type="match status" value="1"/>
</dbReference>
<dbReference type="RefSeq" id="WP_345422743.1">
    <property type="nucleotide sequence ID" value="NZ_AP031496.1"/>
</dbReference>
<dbReference type="InterPro" id="IPR012340">
    <property type="entry name" value="NA-bd_OB-fold"/>
</dbReference>
<evidence type="ECO:0008006" key="5">
    <source>
        <dbReference type="Google" id="ProtNLM"/>
    </source>
</evidence>
<dbReference type="InterPro" id="IPR002878">
    <property type="entry name" value="ChsH2_C"/>
</dbReference>